<proteinExistence type="predicted"/>
<evidence type="ECO:0000313" key="2">
    <source>
        <dbReference type="Proteomes" id="UP001162164"/>
    </source>
</evidence>
<protein>
    <submittedName>
        <fullName evidence="1">Uncharacterized protein</fullName>
    </submittedName>
</protein>
<dbReference type="Proteomes" id="UP001162164">
    <property type="component" value="Unassembled WGS sequence"/>
</dbReference>
<dbReference type="EMBL" id="JAPWTJ010000940">
    <property type="protein sequence ID" value="KAJ8974733.1"/>
    <property type="molecule type" value="Genomic_DNA"/>
</dbReference>
<keyword evidence="2" id="KW-1185">Reference proteome</keyword>
<evidence type="ECO:0000313" key="1">
    <source>
        <dbReference type="EMBL" id="KAJ8974733.1"/>
    </source>
</evidence>
<comment type="caution">
    <text evidence="1">The sequence shown here is derived from an EMBL/GenBank/DDBJ whole genome shotgun (WGS) entry which is preliminary data.</text>
</comment>
<reference evidence="1" key="1">
    <citation type="journal article" date="2023" name="Insect Mol. Biol.">
        <title>Genome sequencing provides insights into the evolution of gene families encoding plant cell wall-degrading enzymes in longhorned beetles.</title>
        <authorList>
            <person name="Shin N.R."/>
            <person name="Okamura Y."/>
            <person name="Kirsch R."/>
            <person name="Pauchet Y."/>
        </authorList>
    </citation>
    <scope>NUCLEOTIDE SEQUENCE</scope>
    <source>
        <strain evidence="1">MMC_N1</strain>
    </source>
</reference>
<organism evidence="1 2">
    <name type="scientific">Molorchus minor</name>
    <dbReference type="NCBI Taxonomy" id="1323400"/>
    <lineage>
        <taxon>Eukaryota</taxon>
        <taxon>Metazoa</taxon>
        <taxon>Ecdysozoa</taxon>
        <taxon>Arthropoda</taxon>
        <taxon>Hexapoda</taxon>
        <taxon>Insecta</taxon>
        <taxon>Pterygota</taxon>
        <taxon>Neoptera</taxon>
        <taxon>Endopterygota</taxon>
        <taxon>Coleoptera</taxon>
        <taxon>Polyphaga</taxon>
        <taxon>Cucujiformia</taxon>
        <taxon>Chrysomeloidea</taxon>
        <taxon>Cerambycidae</taxon>
        <taxon>Lamiinae</taxon>
        <taxon>Monochamini</taxon>
        <taxon>Molorchus</taxon>
    </lineage>
</organism>
<accession>A0ABQ9J9D6</accession>
<name>A0ABQ9J9D6_9CUCU</name>
<sequence>MNLDYAILSSARFTPDKKEVYLLCAVLVPTATLDEKNVMRTPTLVEKNAIFNNPLYTFRTSAEYADEKNRPIT</sequence>
<gene>
    <name evidence="1" type="ORF">NQ317_010611</name>
</gene>